<dbReference type="InterPro" id="IPR003959">
    <property type="entry name" value="ATPase_AAA_core"/>
</dbReference>
<name>A0ABY4PES0_9LACO</name>
<organism evidence="10 11">
    <name type="scientific">Bombilactobacillus thymidiniphilus</name>
    <dbReference type="NCBI Taxonomy" id="2923363"/>
    <lineage>
        <taxon>Bacteria</taxon>
        <taxon>Bacillati</taxon>
        <taxon>Bacillota</taxon>
        <taxon>Bacilli</taxon>
        <taxon>Lactobacillales</taxon>
        <taxon>Lactobacillaceae</taxon>
        <taxon>Bombilactobacillus</taxon>
    </lineage>
</organism>
<evidence type="ECO:0000256" key="7">
    <source>
        <dbReference type="SAM" id="Coils"/>
    </source>
</evidence>
<dbReference type="Pfam" id="PF10431">
    <property type="entry name" value="ClpB_D2-small"/>
    <property type="match status" value="1"/>
</dbReference>
<evidence type="ECO:0000256" key="3">
    <source>
        <dbReference type="ARBA" id="ARBA00022840"/>
    </source>
</evidence>
<keyword evidence="7" id="KW-0175">Coiled coil</keyword>
<protein>
    <submittedName>
        <fullName evidence="10">ATP-dependent Clp protease ATP-binding subunit</fullName>
    </submittedName>
</protein>
<dbReference type="Pfam" id="PF00004">
    <property type="entry name" value="AAA"/>
    <property type="match status" value="1"/>
</dbReference>
<dbReference type="Gene3D" id="3.40.50.300">
    <property type="entry name" value="P-loop containing nucleotide triphosphate hydrolases"/>
    <property type="match status" value="2"/>
</dbReference>
<dbReference type="GO" id="GO:0006508">
    <property type="term" value="P:proteolysis"/>
    <property type="evidence" value="ECO:0007669"/>
    <property type="project" value="UniProtKB-KW"/>
</dbReference>
<keyword evidence="4" id="KW-0143">Chaperone</keyword>
<evidence type="ECO:0000259" key="9">
    <source>
        <dbReference type="PROSITE" id="PS51903"/>
    </source>
</evidence>
<dbReference type="SUPFAM" id="SSF81923">
    <property type="entry name" value="Double Clp-N motif"/>
    <property type="match status" value="1"/>
</dbReference>
<evidence type="ECO:0000313" key="11">
    <source>
        <dbReference type="Proteomes" id="UP000831947"/>
    </source>
</evidence>
<dbReference type="InterPro" id="IPR004176">
    <property type="entry name" value="Clp_R_N"/>
</dbReference>
<dbReference type="PANTHER" id="PTHR11638:SF18">
    <property type="entry name" value="HEAT SHOCK PROTEIN 104"/>
    <property type="match status" value="1"/>
</dbReference>
<accession>A0ABY4PES0</accession>
<evidence type="ECO:0000313" key="10">
    <source>
        <dbReference type="EMBL" id="UQS84016.1"/>
    </source>
</evidence>
<dbReference type="Gene3D" id="1.10.1780.10">
    <property type="entry name" value="Clp, N-terminal domain"/>
    <property type="match status" value="1"/>
</dbReference>
<dbReference type="GO" id="GO:0005524">
    <property type="term" value="F:ATP binding"/>
    <property type="evidence" value="ECO:0007669"/>
    <property type="project" value="UniProtKB-KW"/>
</dbReference>
<dbReference type="RefSeq" id="WP_249513200.1">
    <property type="nucleotide sequence ID" value="NZ_CP093365.1"/>
</dbReference>
<reference evidence="10 11" key="1">
    <citation type="journal article" date="2022" name="Int. J. Syst. Evol. Microbiol.">
        <title>Apilactobacillus apisilvae sp. nov., Nicolia spurrieriana gen. nov. sp. nov., Bombilactobacillus folatiphilus sp. nov. and Bombilactobacillus thymidiniphilus sp. nov., four new lactic acid bacterial isolates from stingless bees Tetragonula carbonaria and Austroplebeia australis.</title>
        <authorList>
            <person name="Oliphant S.A."/>
            <person name="Watson-Haigh N.S."/>
            <person name="Sumby K.M."/>
            <person name="Gardner J."/>
            <person name="Groom S."/>
            <person name="Jiranek V."/>
        </authorList>
    </citation>
    <scope>NUCLEOTIDE SEQUENCE [LARGE SCALE GENOMIC DNA]</scope>
    <source>
        <strain evidence="10 11">SG4_A1</strain>
    </source>
</reference>
<evidence type="ECO:0000256" key="2">
    <source>
        <dbReference type="ARBA" id="ARBA00022741"/>
    </source>
</evidence>
<dbReference type="SUPFAM" id="SSF52540">
    <property type="entry name" value="P-loop containing nucleoside triphosphate hydrolases"/>
    <property type="match status" value="2"/>
</dbReference>
<evidence type="ECO:0000259" key="8">
    <source>
        <dbReference type="PROSITE" id="PS50151"/>
    </source>
</evidence>
<dbReference type="InterPro" id="IPR003593">
    <property type="entry name" value="AAA+_ATPase"/>
</dbReference>
<dbReference type="PROSITE" id="PS00870">
    <property type="entry name" value="CLPAB_1"/>
    <property type="match status" value="1"/>
</dbReference>
<evidence type="ECO:0000256" key="5">
    <source>
        <dbReference type="ARBA" id="ARBA00025613"/>
    </source>
</evidence>
<dbReference type="Pfam" id="PF02861">
    <property type="entry name" value="Clp_N"/>
    <property type="match status" value="1"/>
</dbReference>
<feature type="domain" description="Clp R" evidence="9">
    <location>
        <begin position="2"/>
        <end position="146"/>
    </location>
</feature>
<keyword evidence="2" id="KW-0547">Nucleotide-binding</keyword>
<dbReference type="Proteomes" id="UP000831947">
    <property type="component" value="Chromosome"/>
</dbReference>
<evidence type="ECO:0000256" key="4">
    <source>
        <dbReference type="ARBA" id="ARBA00023186"/>
    </source>
</evidence>
<dbReference type="PROSITE" id="PS50151">
    <property type="entry name" value="UVR"/>
    <property type="match status" value="1"/>
</dbReference>
<dbReference type="Gene3D" id="4.10.860.10">
    <property type="entry name" value="UVR domain"/>
    <property type="match status" value="1"/>
</dbReference>
<keyword evidence="3 10" id="KW-0067">ATP-binding</keyword>
<dbReference type="CDD" id="cd19499">
    <property type="entry name" value="RecA-like_ClpB_Hsp104-like"/>
    <property type="match status" value="1"/>
</dbReference>
<dbReference type="GO" id="GO:0008233">
    <property type="term" value="F:peptidase activity"/>
    <property type="evidence" value="ECO:0007669"/>
    <property type="project" value="UniProtKB-KW"/>
</dbReference>
<dbReference type="InterPro" id="IPR001270">
    <property type="entry name" value="ClpA/B"/>
</dbReference>
<keyword evidence="10" id="KW-0645">Protease</keyword>
<proteinExistence type="predicted"/>
<dbReference type="Pfam" id="PF17871">
    <property type="entry name" value="AAA_lid_9"/>
    <property type="match status" value="1"/>
</dbReference>
<keyword evidence="11" id="KW-1185">Reference proteome</keyword>
<dbReference type="InterPro" id="IPR001943">
    <property type="entry name" value="UVR_dom"/>
</dbReference>
<dbReference type="PANTHER" id="PTHR11638">
    <property type="entry name" value="ATP-DEPENDENT CLP PROTEASE"/>
    <property type="match status" value="1"/>
</dbReference>
<evidence type="ECO:0000256" key="6">
    <source>
        <dbReference type="PROSITE-ProRule" id="PRU01251"/>
    </source>
</evidence>
<sequence length="821" mass="91538">MTELFTSSAKQALSLAQKAAMKFNHHAVGTEHLLYGLVKEGSGVAAKTITELTVSATDIQEEIELLTGYGNDDLTDQLYLPYSPRAAQVLEMASKQARLLEAPQVGTGHILLALLRDQTILAARVLEELGLSIVKTRKLLLQKMGVSERLDRANQKKAISETKSITPTLDSLARDMTALARQGRLDPVIGRESELDRVIQILSRRTKNNPVLLGEPGVGKTAVVEGLAQKIVQLNVPNELAVKRLMMLDVGSLIAGTKYRGEFEDRFKKIINEINQAGNVILFVDELHTLIGAGGAEGAIDASNLLKPALSRGELQMIGATTLDEYQKYIEKDVAFTRRFARVDVAEPSVEASYHILAGLRPKYEEHHHLTITDDALHAAVDLSKRYLTGRYLPDKAIDLMDEAAALVHIRQTSKKMQNKAQELEQQLNHASLAKEQAIAQQDFAQAATYRQEELQLKQQLDRFEQKANHLGTNKNVKVQEEDIANIVSQWTKIPVTKLTHQQSQQLLNLEKELHKRVVGQDLAVQAVAKAIRRARSGLKDPRRPIGSFMFLGPTGVGKTELAKAVADVVFGNESAMIRIDMSEYMEKYNVSRLVGSAPGYVGYEEGGQLTEQVRNHPYSVILLDEVEKAHRDVFNLLLQVLDDGMLTDAKGRKVDFSNTIIIMTSNLGVDTLNDEHNVGFQNGEQQNADQFLHDHIMKEVKQFFRPEFLNRIDEILVFDELSKDNLHQIIKIMVRQLVIRLAKQNIKLTLSLKAMDFLVDKGYDRTLGARPLRRTIQREIEDRVSDLLLSGALHAGEQLSVGASKGELTFKIKQAKLVEA</sequence>
<dbReference type="InterPro" id="IPR041546">
    <property type="entry name" value="ClpA/ClpB_AAA_lid"/>
</dbReference>
<dbReference type="InterPro" id="IPR018368">
    <property type="entry name" value="ClpA/B_CS1"/>
</dbReference>
<keyword evidence="10" id="KW-0378">Hydrolase</keyword>
<dbReference type="InterPro" id="IPR050130">
    <property type="entry name" value="ClpA_ClpB"/>
</dbReference>
<feature type="coiled-coil region" evidence="7">
    <location>
        <begin position="407"/>
        <end position="467"/>
    </location>
</feature>
<gene>
    <name evidence="10" type="ORF">MOO47_02160</name>
</gene>
<dbReference type="PRINTS" id="PR00300">
    <property type="entry name" value="CLPPROTEASEA"/>
</dbReference>
<dbReference type="SMART" id="SM00382">
    <property type="entry name" value="AAA"/>
    <property type="match status" value="2"/>
</dbReference>
<dbReference type="PROSITE" id="PS51903">
    <property type="entry name" value="CLP_R"/>
    <property type="match status" value="1"/>
</dbReference>
<comment type="function">
    <text evidence="5">Part of a stress-induced multi-chaperone system, it is involved in the recovery of the cell from heat-induced damage, in cooperation with DnaK, DnaJ and GrpE. Acts before DnaK, in the processing of protein aggregates. Protein binding stimulates the ATPase activity; ATP hydrolysis unfolds the denatured protein aggregates, which probably helps expose new hydrophobic binding sites on the surface of ClpB-bound aggregates, contributing to the solubilization and refolding of denatured protein aggregates by DnaK.</text>
</comment>
<dbReference type="InterPro" id="IPR036628">
    <property type="entry name" value="Clp_N_dom_sf"/>
</dbReference>
<dbReference type="InterPro" id="IPR027417">
    <property type="entry name" value="P-loop_NTPase"/>
</dbReference>
<feature type="domain" description="UVR" evidence="8">
    <location>
        <begin position="425"/>
        <end position="460"/>
    </location>
</feature>
<dbReference type="Pfam" id="PF07724">
    <property type="entry name" value="AAA_2"/>
    <property type="match status" value="1"/>
</dbReference>
<dbReference type="SMART" id="SM01086">
    <property type="entry name" value="ClpB_D2-small"/>
    <property type="match status" value="1"/>
</dbReference>
<dbReference type="EMBL" id="CP093365">
    <property type="protein sequence ID" value="UQS84016.1"/>
    <property type="molecule type" value="Genomic_DNA"/>
</dbReference>
<dbReference type="Gene3D" id="1.10.8.60">
    <property type="match status" value="2"/>
</dbReference>
<dbReference type="InterPro" id="IPR019489">
    <property type="entry name" value="Clp_ATPase_C"/>
</dbReference>
<dbReference type="CDD" id="cd00009">
    <property type="entry name" value="AAA"/>
    <property type="match status" value="1"/>
</dbReference>
<evidence type="ECO:0000256" key="1">
    <source>
        <dbReference type="ARBA" id="ARBA00022737"/>
    </source>
</evidence>
<keyword evidence="1 6" id="KW-0677">Repeat</keyword>